<proteinExistence type="predicted"/>
<feature type="compositionally biased region" description="Pro residues" evidence="1">
    <location>
        <begin position="139"/>
        <end position="156"/>
    </location>
</feature>
<dbReference type="SUPFAM" id="SSF48452">
    <property type="entry name" value="TPR-like"/>
    <property type="match status" value="1"/>
</dbReference>
<evidence type="ECO:0000256" key="2">
    <source>
        <dbReference type="SAM" id="SignalP"/>
    </source>
</evidence>
<feature type="compositionally biased region" description="Pro residues" evidence="1">
    <location>
        <begin position="1054"/>
        <end position="1070"/>
    </location>
</feature>
<feature type="signal peptide" evidence="2">
    <location>
        <begin position="1"/>
        <end position="27"/>
    </location>
</feature>
<dbReference type="PANTHER" id="PTHR45691">
    <property type="entry name" value="PROTEIN DIAPHANOUS"/>
    <property type="match status" value="1"/>
</dbReference>
<organism evidence="3 4">
    <name type="scientific">Niveispirillum cyanobacteriorum</name>
    <dbReference type="NCBI Taxonomy" id="1612173"/>
    <lineage>
        <taxon>Bacteria</taxon>
        <taxon>Pseudomonadati</taxon>
        <taxon>Pseudomonadota</taxon>
        <taxon>Alphaproteobacteria</taxon>
        <taxon>Rhodospirillales</taxon>
        <taxon>Azospirillaceae</taxon>
        <taxon>Niveispirillum</taxon>
    </lineage>
</organism>
<dbReference type="PANTHER" id="PTHR45691:SF6">
    <property type="entry name" value="PROTEIN DIAPHANOUS"/>
    <property type="match status" value="1"/>
</dbReference>
<keyword evidence="4" id="KW-1185">Reference proteome</keyword>
<dbReference type="OrthoDB" id="7431909at2"/>
<feature type="region of interest" description="Disordered" evidence="1">
    <location>
        <begin position="240"/>
        <end position="268"/>
    </location>
</feature>
<dbReference type="Proteomes" id="UP000234752">
    <property type="component" value="Chromosome eg_1"/>
</dbReference>
<dbReference type="AlphaFoldDB" id="A0A2K9NAZ7"/>
<gene>
    <name evidence="3" type="ORF">C0V82_03070</name>
</gene>
<feature type="compositionally biased region" description="Low complexity" evidence="1">
    <location>
        <begin position="254"/>
        <end position="268"/>
    </location>
</feature>
<feature type="region of interest" description="Disordered" evidence="1">
    <location>
        <begin position="1048"/>
        <end position="1070"/>
    </location>
</feature>
<sequence>MKAARILAGTLALSVAATALLPSPVWAQQPPAPAAASSNTAPRVPVRSGVHPDYSRLVFDWPREVPYTVEQNGAGVSIRFPVAAQVDLAGVLRARPSRINGLTQAAADGSVTVRFDIPAGAGIKHSRAGTRIIVDVLDKPPPGSTPAPASPPPPPATQQQAAATPAQTSTAQATSRPADPRAPREGAPLYQLRGNAAPNGAATASGAPTPLTVSPPPPPPANAAPAAAVPAPAPAVTATAAPTAVAPPPPPAPTAAASPPAATPAASAADAPAGEIAIAPVTLPFDPKVARAAAIFERAGYLYILFDDTVPSETAPPVPAGLQSVIEPVAVEGGAGFRLSMPALMQASVGRDGTAWQVTLGQATGAKTTNSSIIPRPDPDFALGPRLVVPAAEAEKVIAFKDPVVGDTLSVVPLPLPGQHVDAPLRYTEVQFLPTLQGLVMRPLDDRLAVQPVREGVEVTVPGGLRLSPPADIQVAIPPPPPPVEQEKLFDFKRWGQVAARDYNKTRQAKWDRLTALPDAEKTRGRLDIARFYLANGMGYEALGMLTRVQSLQPDVDRRPEFLAVRGIGRVLTGDFAGGMADLSNRQLANEPDAALWRAAALAGQGDYAGAHAAFQASKDLLDRYPEPFYTGLALSAADAALRAGQPEAAALIMDRVAKRGGESGDQAPAVQYFRGAVFRALGDNDKALSYFKQAQAGRDRLYSMRAKRDYIDTALAAGKMPPKEAAKKMEEMRFAWRGDALELSNLRRIGEVHAIAGNYPQAFDSMRHTISAFPDTPEAKEIAADMTRTFTDLFATDGAAKMSPLEAMGLYEQYRELTPPGPDGDRIIRKLAERLVEIDLLDRAGQLLDHQVQYRLQGLEKAQVGTRLAGIRLLDGTPELAVAALDKSEVPEITPELAEERKLLRARALSQINKGTEAVQLLAADQSRNANLLRIDIAMRDKQWKAAAQALADVIGPPPAAGATLDPQVSSLVVNRATALSLAGDNAALDALRRDFGPAMEKSKDATFFRLLTRPEESAGLADANTIRQRITEIDLFRSFLDNYRTVRQEAATPPPAAAPATPPATPPS</sequence>
<dbReference type="InterPro" id="IPR051412">
    <property type="entry name" value="Formin_Homology_Diaphanous_sf"/>
</dbReference>
<feature type="compositionally biased region" description="Pro residues" evidence="1">
    <location>
        <begin position="213"/>
        <end position="222"/>
    </location>
</feature>
<dbReference type="InterPro" id="IPR011990">
    <property type="entry name" value="TPR-like_helical_dom_sf"/>
</dbReference>
<dbReference type="GO" id="GO:0030041">
    <property type="term" value="P:actin filament polymerization"/>
    <property type="evidence" value="ECO:0007669"/>
    <property type="project" value="TreeGrafter"/>
</dbReference>
<protein>
    <submittedName>
        <fullName evidence="3">Uncharacterized protein</fullName>
    </submittedName>
</protein>
<evidence type="ECO:0000313" key="3">
    <source>
        <dbReference type="EMBL" id="AUN29335.1"/>
    </source>
</evidence>
<evidence type="ECO:0000256" key="1">
    <source>
        <dbReference type="SAM" id="MobiDB-lite"/>
    </source>
</evidence>
<keyword evidence="2" id="KW-0732">Signal</keyword>
<dbReference type="Gene3D" id="1.25.40.10">
    <property type="entry name" value="Tetratricopeptide repeat domain"/>
    <property type="match status" value="1"/>
</dbReference>
<dbReference type="EMBL" id="CP025611">
    <property type="protein sequence ID" value="AUN29335.1"/>
    <property type="molecule type" value="Genomic_DNA"/>
</dbReference>
<evidence type="ECO:0000313" key="4">
    <source>
        <dbReference type="Proteomes" id="UP000234752"/>
    </source>
</evidence>
<reference evidence="3 4" key="1">
    <citation type="submission" date="2017-12" db="EMBL/GenBank/DDBJ databases">
        <title>Genomes of bacteria within cyanobacterial aggregates.</title>
        <authorList>
            <person name="Cai H."/>
        </authorList>
    </citation>
    <scope>NUCLEOTIDE SEQUENCE [LARGE SCALE GENOMIC DNA]</scope>
    <source>
        <strain evidence="3 4">TH16</strain>
    </source>
</reference>
<dbReference type="RefSeq" id="WP_102111073.1">
    <property type="nucleotide sequence ID" value="NZ_BMGN01000004.1"/>
</dbReference>
<feature type="chain" id="PRO_5043736149" evidence="2">
    <location>
        <begin position="28"/>
        <end position="1070"/>
    </location>
</feature>
<name>A0A2K9NAZ7_9PROT</name>
<feature type="compositionally biased region" description="Low complexity" evidence="1">
    <location>
        <begin position="194"/>
        <end position="212"/>
    </location>
</feature>
<dbReference type="GO" id="GO:0005884">
    <property type="term" value="C:actin filament"/>
    <property type="evidence" value="ECO:0007669"/>
    <property type="project" value="TreeGrafter"/>
</dbReference>
<dbReference type="KEGG" id="ncb:C0V82_03070"/>
<feature type="region of interest" description="Disordered" evidence="1">
    <location>
        <begin position="136"/>
        <end position="227"/>
    </location>
</feature>
<accession>A0A2K9NAZ7</accession>
<feature type="compositionally biased region" description="Low complexity" evidence="1">
    <location>
        <begin position="157"/>
        <end position="177"/>
    </location>
</feature>